<reference evidence="5 6" key="1">
    <citation type="submission" date="2019-04" db="EMBL/GenBank/DDBJ databases">
        <authorList>
            <consortium name="Wellcome Sanger Institute Data Sharing"/>
        </authorList>
    </citation>
    <scope>NUCLEOTIDE SEQUENCE [LARGE SCALE GENOMIC DNA]</scope>
</reference>
<sequence>MWKVQREKQMLVAAIYMLSIDETISALFALCLVSASCEHHGQLFGIGESWTTEDCYQCICMEPFGVGCCDPSPRPVDYPDWCEVVRKPESCNVAVVMRANHKLPCLYGRRGRPQTTNILYDLQNE</sequence>
<organism evidence="5 6">
    <name type="scientific">Scleropages formosus</name>
    <name type="common">Asian bonytongue</name>
    <name type="synonym">Osteoglossum formosum</name>
    <dbReference type="NCBI Taxonomy" id="113540"/>
    <lineage>
        <taxon>Eukaryota</taxon>
        <taxon>Metazoa</taxon>
        <taxon>Chordata</taxon>
        <taxon>Craniata</taxon>
        <taxon>Vertebrata</taxon>
        <taxon>Euteleostomi</taxon>
        <taxon>Actinopterygii</taxon>
        <taxon>Neopterygii</taxon>
        <taxon>Teleostei</taxon>
        <taxon>Osteoglossocephala</taxon>
        <taxon>Osteoglossomorpha</taxon>
        <taxon>Osteoglossiformes</taxon>
        <taxon>Osteoglossidae</taxon>
        <taxon>Scleropages</taxon>
    </lineage>
</organism>
<dbReference type="Ensembl" id="ENSSFOT00015033214.2">
    <property type="protein sequence ID" value="ENSSFOP00015032849.2"/>
    <property type="gene ID" value="ENSSFOG00015020989.2"/>
</dbReference>
<dbReference type="AlphaFoldDB" id="A0A8C9SC59"/>
<dbReference type="InterPro" id="IPR008735">
    <property type="entry name" value="PSP94"/>
</dbReference>
<reference evidence="5" key="3">
    <citation type="submission" date="2025-09" db="UniProtKB">
        <authorList>
            <consortium name="Ensembl"/>
        </authorList>
    </citation>
    <scope>IDENTIFICATION</scope>
</reference>
<evidence type="ECO:0000256" key="3">
    <source>
        <dbReference type="ARBA" id="ARBA00022525"/>
    </source>
</evidence>
<comment type="similarity">
    <text evidence="2">Belongs to the beta-microseminoprotein family.</text>
</comment>
<evidence type="ECO:0000256" key="2">
    <source>
        <dbReference type="ARBA" id="ARBA00010352"/>
    </source>
</evidence>
<evidence type="ECO:0000256" key="1">
    <source>
        <dbReference type="ARBA" id="ARBA00004613"/>
    </source>
</evidence>
<keyword evidence="4" id="KW-1015">Disulfide bond</keyword>
<accession>A0A8C9SC59</accession>
<name>A0A8C9SC59_SCLFO</name>
<dbReference type="GO" id="GO:0005737">
    <property type="term" value="C:cytoplasm"/>
    <property type="evidence" value="ECO:0007669"/>
    <property type="project" value="TreeGrafter"/>
</dbReference>
<protein>
    <submittedName>
        <fullName evidence="5">Si:ch1073-70f20.1</fullName>
    </submittedName>
</protein>
<evidence type="ECO:0000256" key="4">
    <source>
        <dbReference type="ARBA" id="ARBA00023157"/>
    </source>
</evidence>
<evidence type="ECO:0000313" key="6">
    <source>
        <dbReference type="Proteomes" id="UP000694397"/>
    </source>
</evidence>
<reference evidence="5" key="2">
    <citation type="submission" date="2025-08" db="UniProtKB">
        <authorList>
            <consortium name="Ensembl"/>
        </authorList>
    </citation>
    <scope>IDENTIFICATION</scope>
</reference>
<dbReference type="GO" id="GO:0005615">
    <property type="term" value="C:extracellular space"/>
    <property type="evidence" value="ECO:0007669"/>
    <property type="project" value="TreeGrafter"/>
</dbReference>
<dbReference type="OrthoDB" id="8452296at2759"/>
<dbReference type="GeneTree" id="ENSGT00940000154371"/>
<evidence type="ECO:0000313" key="5">
    <source>
        <dbReference type="Ensembl" id="ENSSFOP00015032849.2"/>
    </source>
</evidence>
<dbReference type="Pfam" id="PF05825">
    <property type="entry name" value="PSP94"/>
    <property type="match status" value="1"/>
</dbReference>
<proteinExistence type="inferred from homology"/>
<comment type="subcellular location">
    <subcellularLocation>
        <location evidence="1">Secreted</location>
    </subcellularLocation>
</comment>
<dbReference type="Gene3D" id="2.60.40.1900">
    <property type="entry name" value="Beta-microseminoprotein (PSP94) domain"/>
    <property type="match status" value="1"/>
</dbReference>
<dbReference type="PANTHER" id="PTHR10500:SF6">
    <property type="entry name" value="PROSTATE-ASSOCIATED MICROSEMINOPROTEIN"/>
    <property type="match status" value="1"/>
</dbReference>
<dbReference type="PANTHER" id="PTHR10500">
    <property type="entry name" value="BETA-MICROSEMINOPROTEIN"/>
    <property type="match status" value="1"/>
</dbReference>
<dbReference type="Proteomes" id="UP000694397">
    <property type="component" value="Chromosome 18"/>
</dbReference>
<keyword evidence="6" id="KW-1185">Reference proteome</keyword>
<keyword evidence="3" id="KW-0964">Secreted</keyword>